<organism evidence="2 3">
    <name type="scientific">Rhododendron griersonianum</name>
    <dbReference type="NCBI Taxonomy" id="479676"/>
    <lineage>
        <taxon>Eukaryota</taxon>
        <taxon>Viridiplantae</taxon>
        <taxon>Streptophyta</taxon>
        <taxon>Embryophyta</taxon>
        <taxon>Tracheophyta</taxon>
        <taxon>Spermatophyta</taxon>
        <taxon>Magnoliopsida</taxon>
        <taxon>eudicotyledons</taxon>
        <taxon>Gunneridae</taxon>
        <taxon>Pentapetalae</taxon>
        <taxon>asterids</taxon>
        <taxon>Ericales</taxon>
        <taxon>Ericaceae</taxon>
        <taxon>Ericoideae</taxon>
        <taxon>Rhodoreae</taxon>
        <taxon>Rhododendron</taxon>
    </lineage>
</organism>
<protein>
    <submittedName>
        <fullName evidence="2">Uncharacterized protein</fullName>
    </submittedName>
</protein>
<proteinExistence type="predicted"/>
<accession>A0AAV6IQX7</accession>
<name>A0AAV6IQX7_9ERIC</name>
<evidence type="ECO:0000256" key="1">
    <source>
        <dbReference type="SAM" id="Phobius"/>
    </source>
</evidence>
<keyword evidence="1" id="KW-0472">Membrane</keyword>
<dbReference type="AlphaFoldDB" id="A0AAV6IQX7"/>
<reference evidence="2" key="1">
    <citation type="submission" date="2020-08" db="EMBL/GenBank/DDBJ databases">
        <title>Plant Genome Project.</title>
        <authorList>
            <person name="Zhang R.-G."/>
        </authorList>
    </citation>
    <scope>NUCLEOTIDE SEQUENCE</scope>
    <source>
        <strain evidence="2">WSP0</strain>
        <tissue evidence="2">Leaf</tissue>
    </source>
</reference>
<evidence type="ECO:0000313" key="2">
    <source>
        <dbReference type="EMBL" id="KAG5531177.1"/>
    </source>
</evidence>
<keyword evidence="1" id="KW-0812">Transmembrane</keyword>
<comment type="caution">
    <text evidence="2">The sequence shown here is derived from an EMBL/GenBank/DDBJ whole genome shotgun (WGS) entry which is preliminary data.</text>
</comment>
<dbReference type="EMBL" id="JACTNZ010000009">
    <property type="protein sequence ID" value="KAG5531177.1"/>
    <property type="molecule type" value="Genomic_DNA"/>
</dbReference>
<sequence length="53" mass="6161">MITISVAFELFGGYLFPNKPFEKMVYSNHAYHVTTSTILFIGFLKLSHYMNLK</sequence>
<keyword evidence="3" id="KW-1185">Reference proteome</keyword>
<evidence type="ECO:0000313" key="3">
    <source>
        <dbReference type="Proteomes" id="UP000823749"/>
    </source>
</evidence>
<gene>
    <name evidence="2" type="ORF">RHGRI_025963</name>
</gene>
<keyword evidence="1" id="KW-1133">Transmembrane helix</keyword>
<dbReference type="Proteomes" id="UP000823749">
    <property type="component" value="Chromosome 9"/>
</dbReference>
<feature type="transmembrane region" description="Helical" evidence="1">
    <location>
        <begin position="29"/>
        <end position="47"/>
    </location>
</feature>